<dbReference type="Proteomes" id="UP000887579">
    <property type="component" value="Unplaced"/>
</dbReference>
<protein>
    <submittedName>
        <fullName evidence="2">Uncharacterized protein</fullName>
    </submittedName>
</protein>
<proteinExistence type="predicted"/>
<reference evidence="2" key="1">
    <citation type="submission" date="2022-11" db="UniProtKB">
        <authorList>
            <consortium name="WormBaseParasite"/>
        </authorList>
    </citation>
    <scope>IDENTIFICATION</scope>
</reference>
<name>A0AC34GSG1_9BILA</name>
<evidence type="ECO:0000313" key="1">
    <source>
        <dbReference type="Proteomes" id="UP000887579"/>
    </source>
</evidence>
<dbReference type="WBParaSite" id="ES5_v2.g781.t2">
    <property type="protein sequence ID" value="ES5_v2.g781.t2"/>
    <property type="gene ID" value="ES5_v2.g781"/>
</dbReference>
<organism evidence="1 2">
    <name type="scientific">Panagrolaimus sp. ES5</name>
    <dbReference type="NCBI Taxonomy" id="591445"/>
    <lineage>
        <taxon>Eukaryota</taxon>
        <taxon>Metazoa</taxon>
        <taxon>Ecdysozoa</taxon>
        <taxon>Nematoda</taxon>
        <taxon>Chromadorea</taxon>
        <taxon>Rhabditida</taxon>
        <taxon>Tylenchina</taxon>
        <taxon>Panagrolaimomorpha</taxon>
        <taxon>Panagrolaimoidea</taxon>
        <taxon>Panagrolaimidae</taxon>
        <taxon>Panagrolaimus</taxon>
    </lineage>
</organism>
<evidence type="ECO:0000313" key="2">
    <source>
        <dbReference type="WBParaSite" id="ES5_v2.g781.t2"/>
    </source>
</evidence>
<accession>A0AC34GSG1</accession>
<sequence length="424" mass="48358">MTSEEINSHNIEHQQTTKKCGQYCSRRTTNENYTSLNNAVNFFLLSCLLLIVGCLGSFTWIWILAFTGIRTSELSLMCVLFCMQLFVGFFHALLLKRKTQIFCMISIVLDLALALFLIVLISIIVIKNGIVINPQVRTLPINFALLLVYIFAFFGNFNLLRFLHSSPKHWIKTKIFGPHSLHFSATNVHEVVENYVSEEAAAVADDDDYDIIEIKSAADNLSSENESHNFPRMTVGGNRQQAGRESIIDETYPEEKNPFAGEIEVEPQISLPIKEDSTQGFTTDEKVEVSDSNEDDDDDDEPTSVYLIDVQHILPQYQHVEAALPLPKFEQEKPNQLQQKQSRQKRPMKYMAHFHDENNQNRIMLPDGTFVIRCPWDPHQINTDETSPRTLHPNSSVILNKSPVPSPIYLERADFISLLPNTKV</sequence>